<dbReference type="InterPro" id="IPR058792">
    <property type="entry name" value="Beta-barrel_RND_2"/>
</dbReference>
<protein>
    <submittedName>
        <fullName evidence="9">Multidrug resistance protein MdtA</fullName>
    </submittedName>
</protein>
<sequence>MGMARRPVAWLAGAALIALALGAWWWQRPAPAGQGAGAGVAASAPTAAGPGAPGRTGGPGAGPAGPGRGGPPAVEVASVQVAPIVEEAQAVGTLAARQRVVIRPEVAGRIVAIGFADGAPVRKGQLLVQLDDALQRAELAQAQAQLAVQQANLRRNEELVAQGFVAQRVLDESRAAVQVAQAQVDLAQARLARMRIVAPFDGVAGIRAVHVGEYVKDGAELVHLEDLSQLVVDFRLPERLQPRVRVGQPLRLQVDARPGQTVPARIVAIDPALDADGRALVVRAALDGGRHGLQPGMFVRVALELGRDEAALLVPEEAIVPQGQQFFVWRLRPAAGEAPPEVERVAVRLGLRRDGQVQVTQGLQAGDTIVIAGQQRLQRDGTPVRVIDPNRPAPGGPAGAGGGTGQPHVGPSGVSSAAQPGGDPGAGGSGGGQPGGGIPARPGA</sequence>
<feature type="compositionally biased region" description="Gly residues" evidence="5">
    <location>
        <begin position="51"/>
        <end position="70"/>
    </location>
</feature>
<dbReference type="GO" id="GO:1990281">
    <property type="term" value="C:efflux pump complex"/>
    <property type="evidence" value="ECO:0007669"/>
    <property type="project" value="TreeGrafter"/>
</dbReference>
<dbReference type="GO" id="GO:0015562">
    <property type="term" value="F:efflux transmembrane transporter activity"/>
    <property type="evidence" value="ECO:0007669"/>
    <property type="project" value="TreeGrafter"/>
</dbReference>
<feature type="domain" description="Multidrug resistance protein MdtA-like barrel-sandwich hybrid" evidence="6">
    <location>
        <begin position="100"/>
        <end position="219"/>
    </location>
</feature>
<dbReference type="NCBIfam" id="TIGR01730">
    <property type="entry name" value="RND_mfp"/>
    <property type="match status" value="1"/>
</dbReference>
<feature type="domain" description="Multidrug resistance protein MdtA-like C-terminal permuted SH3" evidence="8">
    <location>
        <begin position="311"/>
        <end position="376"/>
    </location>
</feature>
<dbReference type="AlphaFoldDB" id="A0A554WPD3"/>
<dbReference type="InterPro" id="IPR058627">
    <property type="entry name" value="MdtA-like_C"/>
</dbReference>
<evidence type="ECO:0000259" key="6">
    <source>
        <dbReference type="Pfam" id="PF25917"/>
    </source>
</evidence>
<comment type="subcellular location">
    <subcellularLocation>
        <location evidence="1">Cell envelope</location>
    </subcellularLocation>
</comment>
<comment type="similarity">
    <text evidence="2">Belongs to the membrane fusion protein (MFP) (TC 8.A.1) family.</text>
</comment>
<feature type="region of interest" description="Disordered" evidence="5">
    <location>
        <begin position="34"/>
        <end position="73"/>
    </location>
</feature>
<accession>A0A554WPD3</accession>
<keyword evidence="10" id="KW-1185">Reference proteome</keyword>
<keyword evidence="4" id="KW-0175">Coiled coil</keyword>
<feature type="compositionally biased region" description="Low complexity" evidence="5">
    <location>
        <begin position="406"/>
        <end position="421"/>
    </location>
</feature>
<dbReference type="Gene3D" id="2.40.420.20">
    <property type="match status" value="1"/>
</dbReference>
<evidence type="ECO:0000256" key="1">
    <source>
        <dbReference type="ARBA" id="ARBA00004196"/>
    </source>
</evidence>
<evidence type="ECO:0000256" key="5">
    <source>
        <dbReference type="SAM" id="MobiDB-lite"/>
    </source>
</evidence>
<dbReference type="Pfam" id="PF25954">
    <property type="entry name" value="Beta-barrel_RND_2"/>
    <property type="match status" value="1"/>
</dbReference>
<feature type="domain" description="CusB-like beta-barrel" evidence="7">
    <location>
        <begin position="233"/>
        <end position="304"/>
    </location>
</feature>
<feature type="compositionally biased region" description="Low complexity" evidence="5">
    <location>
        <begin position="34"/>
        <end position="50"/>
    </location>
</feature>
<evidence type="ECO:0000256" key="2">
    <source>
        <dbReference type="ARBA" id="ARBA00009477"/>
    </source>
</evidence>
<feature type="coiled-coil region" evidence="4">
    <location>
        <begin position="130"/>
        <end position="190"/>
    </location>
</feature>
<dbReference type="InterPro" id="IPR006143">
    <property type="entry name" value="RND_pump_MFP"/>
</dbReference>
<dbReference type="Gene3D" id="2.40.30.170">
    <property type="match status" value="1"/>
</dbReference>
<evidence type="ECO:0000313" key="9">
    <source>
        <dbReference type="EMBL" id="TSE25425.1"/>
    </source>
</evidence>
<evidence type="ECO:0000259" key="8">
    <source>
        <dbReference type="Pfam" id="PF25967"/>
    </source>
</evidence>
<evidence type="ECO:0000259" key="7">
    <source>
        <dbReference type="Pfam" id="PF25954"/>
    </source>
</evidence>
<dbReference type="PANTHER" id="PTHR30469:SF11">
    <property type="entry name" value="BLL4320 PROTEIN"/>
    <property type="match status" value="1"/>
</dbReference>
<evidence type="ECO:0000256" key="4">
    <source>
        <dbReference type="SAM" id="Coils"/>
    </source>
</evidence>
<dbReference type="SUPFAM" id="SSF111369">
    <property type="entry name" value="HlyD-like secretion proteins"/>
    <property type="match status" value="1"/>
</dbReference>
<comment type="caution">
    <text evidence="9">The sequence shown here is derived from an EMBL/GenBank/DDBJ whole genome shotgun (WGS) entry which is preliminary data.</text>
</comment>
<dbReference type="PANTHER" id="PTHR30469">
    <property type="entry name" value="MULTIDRUG RESISTANCE PROTEIN MDTA"/>
    <property type="match status" value="1"/>
</dbReference>
<dbReference type="FunFam" id="2.40.30.170:FF:000010">
    <property type="entry name" value="Efflux RND transporter periplasmic adaptor subunit"/>
    <property type="match status" value="1"/>
</dbReference>
<dbReference type="Gene3D" id="2.40.50.100">
    <property type="match status" value="1"/>
</dbReference>
<dbReference type="InterPro" id="IPR058625">
    <property type="entry name" value="MdtA-like_BSH"/>
</dbReference>
<reference evidence="9 10" key="1">
    <citation type="submission" date="2019-07" db="EMBL/GenBank/DDBJ databases">
        <title>Tepidimonas sediminis YIM 72259 draft genome.</title>
        <authorList>
            <person name="Da Costa M.S."/>
            <person name="Froufe H.J.C."/>
            <person name="Egas C."/>
            <person name="Albuquerque L."/>
        </authorList>
    </citation>
    <scope>NUCLEOTIDE SEQUENCE [LARGE SCALE GENOMIC DNA]</scope>
    <source>
        <strain evidence="9 10">YIM 72259</strain>
    </source>
</reference>
<dbReference type="Pfam" id="PF25917">
    <property type="entry name" value="BSH_RND"/>
    <property type="match status" value="1"/>
</dbReference>
<evidence type="ECO:0000256" key="3">
    <source>
        <dbReference type="ARBA" id="ARBA00022448"/>
    </source>
</evidence>
<evidence type="ECO:0000313" key="10">
    <source>
        <dbReference type="Proteomes" id="UP000320225"/>
    </source>
</evidence>
<organism evidence="9 10">
    <name type="scientific">Tepidimonas sediminis</name>
    <dbReference type="NCBI Taxonomy" id="2588941"/>
    <lineage>
        <taxon>Bacteria</taxon>
        <taxon>Pseudomonadati</taxon>
        <taxon>Pseudomonadota</taxon>
        <taxon>Betaproteobacteria</taxon>
        <taxon>Burkholderiales</taxon>
        <taxon>Tepidimonas</taxon>
    </lineage>
</organism>
<feature type="region of interest" description="Disordered" evidence="5">
    <location>
        <begin position="374"/>
        <end position="444"/>
    </location>
</feature>
<dbReference type="Proteomes" id="UP000320225">
    <property type="component" value="Unassembled WGS sequence"/>
</dbReference>
<feature type="compositionally biased region" description="Gly residues" evidence="5">
    <location>
        <begin position="422"/>
        <end position="438"/>
    </location>
</feature>
<name>A0A554WPD3_9BURK</name>
<gene>
    <name evidence="9" type="primary">mdtA_1</name>
    <name evidence="9" type="ORF">Tsedi_01342</name>
</gene>
<keyword evidence="3" id="KW-0813">Transport</keyword>
<dbReference type="EMBL" id="VJND01000007">
    <property type="protein sequence ID" value="TSE25425.1"/>
    <property type="molecule type" value="Genomic_DNA"/>
</dbReference>
<dbReference type="Pfam" id="PF25967">
    <property type="entry name" value="RND-MFP_C"/>
    <property type="match status" value="1"/>
</dbReference>
<dbReference type="Gene3D" id="1.10.287.470">
    <property type="entry name" value="Helix hairpin bin"/>
    <property type="match status" value="1"/>
</dbReference>
<proteinExistence type="inferred from homology"/>
<feature type="compositionally biased region" description="Gly residues" evidence="5">
    <location>
        <begin position="396"/>
        <end position="405"/>
    </location>
</feature>